<reference evidence="2 3" key="1">
    <citation type="journal article" date="2020" name="Nature">
        <title>Six reference-quality genomes reveal evolution of bat adaptations.</title>
        <authorList>
            <person name="Jebb D."/>
            <person name="Huang Z."/>
            <person name="Pippel M."/>
            <person name="Hughes G.M."/>
            <person name="Lavrichenko K."/>
            <person name="Devanna P."/>
            <person name="Winkler S."/>
            <person name="Jermiin L.S."/>
            <person name="Skirmuntt E.C."/>
            <person name="Katzourakis A."/>
            <person name="Burkitt-Gray L."/>
            <person name="Ray D.A."/>
            <person name="Sullivan K.A.M."/>
            <person name="Roscito J.G."/>
            <person name="Kirilenko B.M."/>
            <person name="Davalos L.M."/>
            <person name="Corthals A.P."/>
            <person name="Power M.L."/>
            <person name="Jones G."/>
            <person name="Ransome R.D."/>
            <person name="Dechmann D.K.N."/>
            <person name="Locatelli A.G."/>
            <person name="Puechmaille S.J."/>
            <person name="Fedrigo O."/>
            <person name="Jarvis E.D."/>
            <person name="Hiller M."/>
            <person name="Vernes S.C."/>
            <person name="Myers E.W."/>
            <person name="Teeling E.C."/>
        </authorList>
    </citation>
    <scope>NUCLEOTIDE SEQUENCE [LARGE SCALE GENOMIC DNA]</scope>
    <source>
        <strain evidence="2">MMolMol1</strain>
        <tissue evidence="2">Muscle</tissue>
    </source>
</reference>
<dbReference type="Proteomes" id="UP000550707">
    <property type="component" value="Unassembled WGS sequence"/>
</dbReference>
<dbReference type="EMBL" id="JACASF010000015">
    <property type="protein sequence ID" value="KAF6429651.1"/>
    <property type="molecule type" value="Genomic_DNA"/>
</dbReference>
<organism evidence="2 3">
    <name type="scientific">Molossus molossus</name>
    <name type="common">Pallas' mastiff bat</name>
    <name type="synonym">Vespertilio molossus</name>
    <dbReference type="NCBI Taxonomy" id="27622"/>
    <lineage>
        <taxon>Eukaryota</taxon>
        <taxon>Metazoa</taxon>
        <taxon>Chordata</taxon>
        <taxon>Craniata</taxon>
        <taxon>Vertebrata</taxon>
        <taxon>Euteleostomi</taxon>
        <taxon>Mammalia</taxon>
        <taxon>Eutheria</taxon>
        <taxon>Laurasiatheria</taxon>
        <taxon>Chiroptera</taxon>
        <taxon>Yangochiroptera</taxon>
        <taxon>Molossidae</taxon>
        <taxon>Molossus</taxon>
    </lineage>
</organism>
<evidence type="ECO:0000313" key="2">
    <source>
        <dbReference type="EMBL" id="KAF6429651.1"/>
    </source>
</evidence>
<dbReference type="InParanoid" id="A0A7J8E2U4"/>
<name>A0A7J8E2U4_MOLMO</name>
<evidence type="ECO:0000256" key="1">
    <source>
        <dbReference type="SAM" id="MobiDB-lite"/>
    </source>
</evidence>
<protein>
    <submittedName>
        <fullName evidence="2">Uncharacterized protein</fullName>
    </submittedName>
</protein>
<proteinExistence type="predicted"/>
<comment type="caution">
    <text evidence="2">The sequence shown here is derived from an EMBL/GenBank/DDBJ whole genome shotgun (WGS) entry which is preliminary data.</text>
</comment>
<gene>
    <name evidence="2" type="ORF">HJG59_009012</name>
</gene>
<feature type="region of interest" description="Disordered" evidence="1">
    <location>
        <begin position="1"/>
        <end position="34"/>
    </location>
</feature>
<keyword evidence="3" id="KW-1185">Reference proteome</keyword>
<sequence length="154" mass="16560">MSGVDPQLSRPPSGSDSWRRGPFAHSHSRESKRAIPFLRSVMRVEAAGPGGGGALQRAGRDGTVLKAGTPTGVAARRWLREAAPVRPDHLGEVAGDFTRSGGLNFSRTRKPLLITVTPNYGHTVSPEARSCQKLPITLSSRWERAQKLPSLSVT</sequence>
<dbReference type="AlphaFoldDB" id="A0A7J8E2U4"/>
<evidence type="ECO:0000313" key="3">
    <source>
        <dbReference type="Proteomes" id="UP000550707"/>
    </source>
</evidence>
<accession>A0A7J8E2U4</accession>